<feature type="coiled-coil region" evidence="1">
    <location>
        <begin position="37"/>
        <end position="165"/>
    </location>
</feature>
<evidence type="ECO:0000313" key="2">
    <source>
        <dbReference type="EMBL" id="ATZ80873.1"/>
    </source>
</evidence>
<evidence type="ECO:0000256" key="1">
    <source>
        <dbReference type="SAM" id="Coils"/>
    </source>
</evidence>
<reference evidence="2" key="1">
    <citation type="journal article" date="2017" name="Elife">
        <title>The kinetoplastid-infecting Bodo saltans virus (BsV), a window into the most abundant giant viruses in the sea.</title>
        <authorList>
            <person name="Deeg C.M."/>
            <person name="Chow C.-E.T."/>
            <person name="Suttle C.A."/>
        </authorList>
    </citation>
    <scope>NUCLEOTIDE SEQUENCE</scope>
    <source>
        <strain evidence="2">NG1</strain>
    </source>
</reference>
<name>A0A2H4UVC1_9VIRU</name>
<evidence type="ECO:0000313" key="3">
    <source>
        <dbReference type="Proteomes" id="UP000240325"/>
    </source>
</evidence>
<dbReference type="EMBL" id="MF782455">
    <property type="protein sequence ID" value="ATZ80873.1"/>
    <property type="molecule type" value="Genomic_DNA"/>
</dbReference>
<sequence>MTRKNNNKKSIANITQLQPINNNDQTTNIFVAPVLMRTITEEEYQNLKKENFELQTRFLSITNNERLLQETIKNAKNLTDENEKLREENKLLNKKIIDLEKHINNQDVHIEELTVKYDELTVKHEELTIKHEELTVKHDELTVKHDELTEKYNDLSNKFINMENKKVFDNFIIAIQDLNSVDELEKKVKISTRKQLIKLKNKRINSCHYLDNREDEDTKNDKRTILENEISNMPSEIKKLFDIKYPNLLEDIVGCIIIKKTSPSIDFIQEMKEWFYE</sequence>
<dbReference type="Proteomes" id="UP000240325">
    <property type="component" value="Segment"/>
</dbReference>
<protein>
    <submittedName>
        <fullName evidence="2">LPS biosynthesis protein</fullName>
    </submittedName>
</protein>
<keyword evidence="3" id="KW-1185">Reference proteome</keyword>
<gene>
    <name evidence="2" type="ORF">BMW23_0827</name>
</gene>
<organism evidence="2">
    <name type="scientific">Bodo saltans virus</name>
    <dbReference type="NCBI Taxonomy" id="2024608"/>
    <lineage>
        <taxon>Viruses</taxon>
        <taxon>Varidnaviria</taxon>
        <taxon>Bamfordvirae</taxon>
        <taxon>Nucleocytoviricota</taxon>
        <taxon>Megaviricetes</taxon>
        <taxon>Imitervirales</taxon>
        <taxon>Mimiviridae</taxon>
        <taxon>Klosneuvirinae</taxon>
        <taxon>Theiavirus</taxon>
        <taxon>Theiavirus salishense</taxon>
    </lineage>
</organism>
<accession>A0A2H4UVC1</accession>
<proteinExistence type="predicted"/>
<keyword evidence="1" id="KW-0175">Coiled coil</keyword>